<evidence type="ECO:0000256" key="1">
    <source>
        <dbReference type="SAM" id="MobiDB-lite"/>
    </source>
</evidence>
<sequence length="2014" mass="225081">MKEELRLRDPRHQELAEAALREWLPAAKILFAPMAPGRSGVELVRIDVSGETADRAPGSYVLRVGPAADNLVQPNERAAHRLIRQRDEQFAERHLPRLLEIYKQGDGPEGLVASLHEVAGGSLARFTPPGRESTNLLRVVRHLSREVMAAWSDPSSVTLMTPYEMLATVVGVDKAEQSLSVVADLFGANDVLDDHGRAFANPRRLLDPHGEDRLPVMAGLAHGDLHVGNLLVERSEIEGAGDDSFWIVDVDQARISVAGIDLAYLELSVLINFYADITLPVLSSCLDAAEAPTTQVIPDGHRWLVDLLRSGRAGIGDWVNTQPGRSDQLRQQVMLTRMVAALQWARRFPGTDEARVCLAYAGWYTLRYRRMFTVKEDQTPTPPTAEQNDALWEQGWQAVSRFSPRAARYVLVAEQLPRIPELAAIGQLPWSVVIDLDPTSDADGLYATASPLVRAQRSVHTLTTDRPQAAYDRSTAWMLAAGSTSRRERPLEFRSWVHQRLDIIRQLMASFRAATGEVPITVLLLEGGTQDVANSSRDRLLRVIDAIDEVTRGSATFVHVGTAELHSMVPITNVPLPVPDFLARLAVTAGTTPLQRNHSLPTVDGRLVDVSTETMQVLQEHMTVLHGEIEQSETRSGDEAFWRGGLITWADLDAGADVPRTVNEALLAAVRKSLESHRTRTVLLEHQPGSGGTTTALRAAWDLHLEHPVAVLRIGIPIDGARVSLIADRLQGLFVLTQRPVLLVADGGDLSEPYREQLYRELNSRNARVTILYVRRTVGPTADRSTLSVSEPLDDEEGEWFRRRYSELTDDPRRLSELGLLRTPGYAVYRTPFFYGLITYEREFNKLEGYVRTHLRQVRGRARTVLQFLALTTIFSNSGLQVELVQKLMRVSVPTAELTTADLLGVEAARLVTVRADRLRLLHQLLAEQVLVELVNDQNWEQQLKDLAIDFIIALAENTDPASEPVRVLLRQMFVDRQGSTSEDVEDRGKFAPLIERLDAINQDFGHQVLRSLVEHVPDEPHFWNHLGRHQMYVIDRELDKAEEYVSRAVELVPGDALHHHTLGLVRRSRMRQEMRRARRYGLSAVMIATDEWFARTVECFTTARELSPDGIYGYITHVQAIVDVAEVLKRAQGVQSVAELDNDASEWITENLTVANELLDAAAQLYGTLEQPDIYMTRCQTDIRRLYDDLDSVVELWEVAVAGTRSSPALRRALAQAYYVRGKRSWRELDEDELRRIVQLANHNLSLSSRKEEDYRLWFEAYKLLPGFDIDEVLGKLKGWSDRFPSWRSHYYQYCLQFYLWFDGRMDDRDRFIVPQQQAYKNMIGRTRQAFLWLATSPAWCPLVADTDLGGWNRPANFWSNTEPLQRVNGIIDYIDGPQAGRIELAEKVTAFFVPIIGGFQKDSNENDEVNFFLGFSPEGLRAWAVEPGHLPDALHAREADRHREHVPLLPRQNRAVPQQRQTERADELHRDRIVSFATALLEARSSVGDTQLSFLVERVRAAFQMADVDIASIIRDADRFSLTNDDDPIVYLLAAGRTTDGRMSALARAEGEQIGRILYVSEQNRTGIIQAVDDLRMNFDFDRIVNREPGRSPKRGQVVRFVLTLGPRGADARDVELFPETTSYVGGETVDVADLPGRFESDLHIELERLLADDRDSVPVTEVRDWAESRFVGAAPLAQRLGVPSLDALWGQYAWLHRFGTGAQQKIKLRSPVAFGRVGGGERTAASIGHTTAATARKNRDAELGAAVAGAVASLRSADGKWPTVKKVQAELKRVLGDRYNFVIGNSSLLSRLEKLPGWTVKNWRVSPVVEVAATTQPDPPAESFSEARTEGRAFEDALASTYQSMVDNDQEPILQVLGARLRTVLGADPYTAVVGKSLKAYIDKLPGWTVTEVRPDVHLLSPVAPVTGPSTGMNAPAVAGPSNPVDWEVLLNEIVTQMVQSGLPLYLTTVGDRLRSALLARGVETKPPKLQALVVRHGWVVDELGPGRRVMRRPGEPTPSVPLQFLGTDDE</sequence>
<name>A0A1C4XAG0_9ACTN</name>
<dbReference type="EMBL" id="LT607409">
    <property type="protein sequence ID" value="SCF05533.1"/>
    <property type="molecule type" value="Genomic_DNA"/>
</dbReference>
<feature type="region of interest" description="Disordered" evidence="1">
    <location>
        <begin position="1995"/>
        <end position="2014"/>
    </location>
</feature>
<dbReference type="InterPro" id="IPR011009">
    <property type="entry name" value="Kinase-like_dom_sf"/>
</dbReference>
<dbReference type="PANTHER" id="PTHR16155:SF19">
    <property type="entry name" value="DED DOMAIN-CONTAINING PROTEIN"/>
    <property type="match status" value="1"/>
</dbReference>
<keyword evidence="4" id="KW-1185">Reference proteome</keyword>
<reference evidence="4" key="1">
    <citation type="submission" date="2016-06" db="EMBL/GenBank/DDBJ databases">
        <authorList>
            <person name="Varghese N."/>
            <person name="Submissions Spin"/>
        </authorList>
    </citation>
    <scope>NUCLEOTIDE SEQUENCE [LARGE SCALE GENOMIC DNA]</scope>
    <source>
        <strain evidence="4">DSM 45160</strain>
    </source>
</reference>
<feature type="domain" description="Novel STAND NTPase 5" evidence="2">
    <location>
        <begin position="640"/>
        <end position="777"/>
    </location>
</feature>
<dbReference type="PANTHER" id="PTHR16155">
    <property type="entry name" value="DED DOMAIN-CONTAINING PROTEIN"/>
    <property type="match status" value="1"/>
</dbReference>
<dbReference type="Gene3D" id="1.25.40.10">
    <property type="entry name" value="Tetratricopeptide repeat domain"/>
    <property type="match status" value="1"/>
</dbReference>
<dbReference type="RefSeq" id="WP_157742509.1">
    <property type="nucleotide sequence ID" value="NZ_LT607409.1"/>
</dbReference>
<evidence type="ECO:0000313" key="4">
    <source>
        <dbReference type="Proteomes" id="UP000198224"/>
    </source>
</evidence>
<dbReference type="InterPro" id="IPR057574">
    <property type="entry name" value="nSTAND_NTPase5_dom"/>
</dbReference>
<proteinExistence type="predicted"/>
<dbReference type="GO" id="GO:0005737">
    <property type="term" value="C:cytoplasm"/>
    <property type="evidence" value="ECO:0007669"/>
    <property type="project" value="TreeGrafter"/>
</dbReference>
<accession>A0A1C4XAG0</accession>
<evidence type="ECO:0000259" key="2">
    <source>
        <dbReference type="Pfam" id="PF25199"/>
    </source>
</evidence>
<dbReference type="Pfam" id="PF25199">
    <property type="entry name" value="nSTAND_NTPase5"/>
    <property type="match status" value="1"/>
</dbReference>
<gene>
    <name evidence="3" type="ORF">GA0070612_3378</name>
</gene>
<evidence type="ECO:0000313" key="3">
    <source>
        <dbReference type="EMBL" id="SCF05533.1"/>
    </source>
</evidence>
<dbReference type="Proteomes" id="UP000198224">
    <property type="component" value="Chromosome I"/>
</dbReference>
<protein>
    <recommendedName>
        <fullName evidence="2">Novel STAND NTPase 5 domain-containing protein</fullName>
    </recommendedName>
</protein>
<dbReference type="InterPro" id="IPR011990">
    <property type="entry name" value="TPR-like_helical_dom_sf"/>
</dbReference>
<organism evidence="3 4">
    <name type="scientific">Micromonospora chokoriensis</name>
    <dbReference type="NCBI Taxonomy" id="356851"/>
    <lineage>
        <taxon>Bacteria</taxon>
        <taxon>Bacillati</taxon>
        <taxon>Actinomycetota</taxon>
        <taxon>Actinomycetes</taxon>
        <taxon>Micromonosporales</taxon>
        <taxon>Micromonosporaceae</taxon>
        <taxon>Micromonospora</taxon>
    </lineage>
</organism>
<dbReference type="SUPFAM" id="SSF56112">
    <property type="entry name" value="Protein kinase-like (PK-like)"/>
    <property type="match status" value="1"/>
</dbReference>